<dbReference type="InterPro" id="IPR003331">
    <property type="entry name" value="UDP_GlcNAc_Epimerase_2_dom"/>
</dbReference>
<evidence type="ECO:0000313" key="7">
    <source>
        <dbReference type="Proteomes" id="UP000265540"/>
    </source>
</evidence>
<name>A0A3A4ZHR3_UNCKA</name>
<dbReference type="PANTHER" id="PTHR43174">
    <property type="entry name" value="UDP-N-ACETYLGLUCOSAMINE 2-EPIMERASE"/>
    <property type="match status" value="1"/>
</dbReference>
<dbReference type="Gene3D" id="3.40.50.2000">
    <property type="entry name" value="Glycogen Phosphorylase B"/>
    <property type="match status" value="2"/>
</dbReference>
<dbReference type="SUPFAM" id="SSF53756">
    <property type="entry name" value="UDP-Glycosyltransferase/glycogen phosphorylase"/>
    <property type="match status" value="1"/>
</dbReference>
<dbReference type="EC" id="5.1.3.14" evidence="3"/>
<dbReference type="GO" id="GO:0008761">
    <property type="term" value="F:UDP-N-acetylglucosamine 2-epimerase activity"/>
    <property type="evidence" value="ECO:0007669"/>
    <property type="project" value="UniProtKB-EC"/>
</dbReference>
<dbReference type="EMBL" id="QZJF01000025">
    <property type="protein sequence ID" value="RJR26210.1"/>
    <property type="molecule type" value="Genomic_DNA"/>
</dbReference>
<evidence type="ECO:0000259" key="5">
    <source>
        <dbReference type="Pfam" id="PF02350"/>
    </source>
</evidence>
<dbReference type="Pfam" id="PF02350">
    <property type="entry name" value="Epimerase_2"/>
    <property type="match status" value="1"/>
</dbReference>
<dbReference type="AlphaFoldDB" id="A0A3A4ZHR3"/>
<reference evidence="6 7" key="1">
    <citation type="journal article" date="2017" name="ISME J.">
        <title>Energy and carbon metabolisms in a deep terrestrial subsurface fluid microbial community.</title>
        <authorList>
            <person name="Momper L."/>
            <person name="Jungbluth S.P."/>
            <person name="Lee M.D."/>
            <person name="Amend J.P."/>
        </authorList>
    </citation>
    <scope>NUCLEOTIDE SEQUENCE [LARGE SCALE GENOMIC DNA]</scope>
    <source>
        <strain evidence="6">SURF_46</strain>
    </source>
</reference>
<dbReference type="CDD" id="cd03786">
    <property type="entry name" value="GTB_UDP-GlcNAc_2-Epimerase"/>
    <property type="match status" value="1"/>
</dbReference>
<feature type="domain" description="UDP-N-acetylglucosamine 2-epimerase" evidence="5">
    <location>
        <begin position="27"/>
        <end position="366"/>
    </location>
</feature>
<organism evidence="6 7">
    <name type="scientific">candidate division WWE3 bacterium</name>
    <dbReference type="NCBI Taxonomy" id="2053526"/>
    <lineage>
        <taxon>Bacteria</taxon>
        <taxon>Katanobacteria</taxon>
    </lineage>
</organism>
<evidence type="ECO:0000256" key="2">
    <source>
        <dbReference type="ARBA" id="ARBA00038209"/>
    </source>
</evidence>
<dbReference type="NCBIfam" id="TIGR00236">
    <property type="entry name" value="wecB"/>
    <property type="match status" value="1"/>
</dbReference>
<proteinExistence type="inferred from homology"/>
<protein>
    <recommendedName>
        <fullName evidence="3">UDP-N-acetylglucosamine 2-epimerase (non-hydrolyzing)</fullName>
        <ecNumber evidence="3">5.1.3.14</ecNumber>
    </recommendedName>
</protein>
<dbReference type="PANTHER" id="PTHR43174:SF2">
    <property type="entry name" value="UDP-N-ACETYLGLUCOSAMINE 2-EPIMERASE"/>
    <property type="match status" value="1"/>
</dbReference>
<evidence type="ECO:0000313" key="6">
    <source>
        <dbReference type="EMBL" id="RJR26210.1"/>
    </source>
</evidence>
<evidence type="ECO:0000256" key="4">
    <source>
        <dbReference type="RuleBase" id="RU003513"/>
    </source>
</evidence>
<gene>
    <name evidence="6" type="ORF">C4561_05715</name>
</gene>
<comment type="similarity">
    <text evidence="2 4">Belongs to the UDP-N-acetylglucosamine 2-epimerase family.</text>
</comment>
<evidence type="ECO:0000256" key="1">
    <source>
        <dbReference type="ARBA" id="ARBA00023235"/>
    </source>
</evidence>
<sequence length="374" mass="41789">MGSHKIMFIFGTRPEAIKLAPVILAAESHNFKVNIVITNQHKDLVKPILKGFGLQHHHELSVAREALSQPMLLSKLAIELSEKIDRIKPDVCVVQGDTTSAFMGALIAFHHKVHIAHVEAGLRTYEKYSPFPEEINRKLITHITDMHFVPTKNSMENLLKEGIKKKNIVVSGNTVIDALLHVISRKNTFTDPSLNELLKTGEKLVLITSHRRESFGLPLKNIISAIKILSRKYKNYLFVYPVHPNPNVKIVVEKLLSGIKNVKLIDPVEYFDFCLLMSKAHIILTDSGGIQEEAPALNIPIIVLRDVTERPEVVEVGAAKLVGTDTNKIVNTFNHIADTPSVYRRMSSAKNPFGNGKSSQTIVKSLNKFLDTID</sequence>
<keyword evidence="1 4" id="KW-0413">Isomerase</keyword>
<dbReference type="Proteomes" id="UP000265540">
    <property type="component" value="Unassembled WGS sequence"/>
</dbReference>
<comment type="caution">
    <text evidence="6">The sequence shown here is derived from an EMBL/GenBank/DDBJ whole genome shotgun (WGS) entry which is preliminary data.</text>
</comment>
<accession>A0A3A4ZHR3</accession>
<evidence type="ECO:0000256" key="3">
    <source>
        <dbReference type="ARBA" id="ARBA00038858"/>
    </source>
</evidence>
<dbReference type="InterPro" id="IPR029767">
    <property type="entry name" value="WecB-like"/>
</dbReference>